<dbReference type="Pfam" id="PF00072">
    <property type="entry name" value="Response_reg"/>
    <property type="match status" value="1"/>
</dbReference>
<dbReference type="SUPFAM" id="SSF52172">
    <property type="entry name" value="CheY-like"/>
    <property type="match status" value="1"/>
</dbReference>
<keyword evidence="10" id="KW-1185">Reference proteome</keyword>
<keyword evidence="3" id="KW-0902">Two-component regulatory system</keyword>
<dbReference type="STRING" id="334253.SAMN04487943_1205"/>
<dbReference type="GO" id="GO:0032993">
    <property type="term" value="C:protein-DNA complex"/>
    <property type="evidence" value="ECO:0007669"/>
    <property type="project" value="TreeGrafter"/>
</dbReference>
<protein>
    <submittedName>
        <fullName evidence="9">Two-component response regulator, SAPR family, consists of REC, wHTH and BTAD domains</fullName>
    </submittedName>
</protein>
<dbReference type="GO" id="GO:0006355">
    <property type="term" value="P:regulation of DNA-templated transcription"/>
    <property type="evidence" value="ECO:0007669"/>
    <property type="project" value="InterPro"/>
</dbReference>
<dbReference type="InterPro" id="IPR036388">
    <property type="entry name" value="WH-like_DNA-bd_sf"/>
</dbReference>
<evidence type="ECO:0000313" key="10">
    <source>
        <dbReference type="Proteomes" id="UP000198565"/>
    </source>
</evidence>
<evidence type="ECO:0000256" key="3">
    <source>
        <dbReference type="ARBA" id="ARBA00023012"/>
    </source>
</evidence>
<evidence type="ECO:0000259" key="8">
    <source>
        <dbReference type="PROSITE" id="PS50110"/>
    </source>
</evidence>
<dbReference type="SMART" id="SM00448">
    <property type="entry name" value="REC"/>
    <property type="match status" value="1"/>
</dbReference>
<evidence type="ECO:0000256" key="7">
    <source>
        <dbReference type="PROSITE-ProRule" id="PRU00169"/>
    </source>
</evidence>
<dbReference type="EMBL" id="FOTR01000020">
    <property type="protein sequence ID" value="SFM46591.1"/>
    <property type="molecule type" value="Genomic_DNA"/>
</dbReference>
<evidence type="ECO:0000256" key="4">
    <source>
        <dbReference type="ARBA" id="ARBA00023015"/>
    </source>
</evidence>
<dbReference type="SUPFAM" id="SSF46894">
    <property type="entry name" value="C-terminal effector domain of the bipartite response regulators"/>
    <property type="match status" value="1"/>
</dbReference>
<evidence type="ECO:0000313" key="9">
    <source>
        <dbReference type="EMBL" id="SFM46591.1"/>
    </source>
</evidence>
<dbReference type="RefSeq" id="WP_091486507.1">
    <property type="nucleotide sequence ID" value="NZ_FOTR01000020.1"/>
</dbReference>
<evidence type="ECO:0000256" key="2">
    <source>
        <dbReference type="ARBA" id="ARBA00022553"/>
    </source>
</evidence>
<dbReference type="SUPFAM" id="SSF48452">
    <property type="entry name" value="TPR-like"/>
    <property type="match status" value="1"/>
</dbReference>
<keyword evidence="2 7" id="KW-0597">Phosphoprotein</keyword>
<dbReference type="InterPro" id="IPR039420">
    <property type="entry name" value="WalR-like"/>
</dbReference>
<dbReference type="GO" id="GO:0000976">
    <property type="term" value="F:transcription cis-regulatory region binding"/>
    <property type="evidence" value="ECO:0007669"/>
    <property type="project" value="TreeGrafter"/>
</dbReference>
<dbReference type="AlphaFoldDB" id="A0A1I4R2X1"/>
<gene>
    <name evidence="9" type="ORF">SAMN04487943_1205</name>
</gene>
<dbReference type="InterPro" id="IPR001789">
    <property type="entry name" value="Sig_transdc_resp-reg_receiver"/>
</dbReference>
<reference evidence="10" key="1">
    <citation type="submission" date="2016-10" db="EMBL/GenBank/DDBJ databases">
        <authorList>
            <person name="Varghese N."/>
            <person name="Submissions S."/>
        </authorList>
    </citation>
    <scope>NUCLEOTIDE SEQUENCE [LARGE SCALE GENOMIC DNA]</scope>
    <source>
        <strain evidence="10">CGMCC 1.4250</strain>
    </source>
</reference>
<name>A0A1I4R2X1_9BACI</name>
<dbReference type="PANTHER" id="PTHR48111:SF17">
    <property type="entry name" value="TRANSCRIPTIONAL REGULATORY PROTEIN YPDB"/>
    <property type="match status" value="1"/>
</dbReference>
<dbReference type="Gene3D" id="3.40.50.2300">
    <property type="match status" value="1"/>
</dbReference>
<keyword evidence="5" id="KW-0238">DNA-binding</keyword>
<sequence length="376" mass="44767">MKVCIFDDEPLALEYLAHQLSQLDNMDVLFTSTEPLIHEHMLKDIDIVFSDIEMLEMNGLELAEKILEYNPSIHIVFVTAHNQYAIEAFEMNALDYLLKPVTVDRLKKTIQRINTTNVSIKSNLRDPSTKLRVNVLGELTFQFCDKTKPEDIRWRTAKSKELFLYLLHYESKVVLKSELVEALWNEIDIDKLYSHLYVSIYNIRHSLRMFNDYIKITNIGDGYLLKLHNVILDKKEWKNQLLENPEITIDTLEEQEEIMQLYAGSYLNIHDYIWLQGERFELEEMWLHRSKLIADCYNFSNQFEKAISWYLTIIKNRPEDEHAAFSLMKIYASLHYRMLVDYQYKEIQKSLSELNLEIDPQIADWYSKWKNTTKQQ</sequence>
<dbReference type="InterPro" id="IPR016032">
    <property type="entry name" value="Sig_transdc_resp-reg_C-effctor"/>
</dbReference>
<keyword evidence="4" id="KW-0805">Transcription regulation</keyword>
<evidence type="ECO:0000256" key="5">
    <source>
        <dbReference type="ARBA" id="ARBA00023125"/>
    </source>
</evidence>
<feature type="modified residue" description="4-aspartylphosphate" evidence="7">
    <location>
        <position position="51"/>
    </location>
</feature>
<dbReference type="InterPro" id="IPR011006">
    <property type="entry name" value="CheY-like_superfamily"/>
</dbReference>
<evidence type="ECO:0000256" key="6">
    <source>
        <dbReference type="ARBA" id="ARBA00023163"/>
    </source>
</evidence>
<organism evidence="9 10">
    <name type="scientific">Gracilibacillus orientalis</name>
    <dbReference type="NCBI Taxonomy" id="334253"/>
    <lineage>
        <taxon>Bacteria</taxon>
        <taxon>Bacillati</taxon>
        <taxon>Bacillota</taxon>
        <taxon>Bacilli</taxon>
        <taxon>Bacillales</taxon>
        <taxon>Bacillaceae</taxon>
        <taxon>Gracilibacillus</taxon>
    </lineage>
</organism>
<dbReference type="PROSITE" id="PS50110">
    <property type="entry name" value="RESPONSE_REGULATORY"/>
    <property type="match status" value="1"/>
</dbReference>
<feature type="domain" description="Response regulatory" evidence="8">
    <location>
        <begin position="2"/>
        <end position="114"/>
    </location>
</feature>
<comment type="subcellular location">
    <subcellularLocation>
        <location evidence="1">Cytoplasm</location>
    </subcellularLocation>
</comment>
<dbReference type="Gene3D" id="1.10.10.10">
    <property type="entry name" value="Winged helix-like DNA-binding domain superfamily/Winged helix DNA-binding domain"/>
    <property type="match status" value="1"/>
</dbReference>
<dbReference type="OrthoDB" id="3190595at2"/>
<evidence type="ECO:0000256" key="1">
    <source>
        <dbReference type="ARBA" id="ARBA00004496"/>
    </source>
</evidence>
<dbReference type="PANTHER" id="PTHR48111">
    <property type="entry name" value="REGULATOR OF RPOS"/>
    <property type="match status" value="1"/>
</dbReference>
<accession>A0A1I4R2X1</accession>
<keyword evidence="6" id="KW-0804">Transcription</keyword>
<dbReference type="Proteomes" id="UP000198565">
    <property type="component" value="Unassembled WGS sequence"/>
</dbReference>
<dbReference type="InterPro" id="IPR011990">
    <property type="entry name" value="TPR-like_helical_dom_sf"/>
</dbReference>
<dbReference type="GO" id="GO:0000156">
    <property type="term" value="F:phosphorelay response regulator activity"/>
    <property type="evidence" value="ECO:0007669"/>
    <property type="project" value="TreeGrafter"/>
</dbReference>
<proteinExistence type="predicted"/>
<dbReference type="GO" id="GO:0005829">
    <property type="term" value="C:cytosol"/>
    <property type="evidence" value="ECO:0007669"/>
    <property type="project" value="TreeGrafter"/>
</dbReference>